<dbReference type="Pfam" id="PF24681">
    <property type="entry name" value="Kelch_KLHDC2_KLHL20_DRC7"/>
    <property type="match status" value="1"/>
</dbReference>
<proteinExistence type="predicted"/>
<evidence type="ECO:0000313" key="4">
    <source>
        <dbReference type="Proteomes" id="UP000031668"/>
    </source>
</evidence>
<dbReference type="InterPro" id="IPR015915">
    <property type="entry name" value="Kelch-typ_b-propeller"/>
</dbReference>
<keyword evidence="1" id="KW-0880">Kelch repeat</keyword>
<dbReference type="OrthoDB" id="432528at2759"/>
<name>A0A0C2N2T8_THEKT</name>
<dbReference type="Proteomes" id="UP000031668">
    <property type="component" value="Unassembled WGS sequence"/>
</dbReference>
<evidence type="ECO:0008006" key="5">
    <source>
        <dbReference type="Google" id="ProtNLM"/>
    </source>
</evidence>
<evidence type="ECO:0000256" key="2">
    <source>
        <dbReference type="ARBA" id="ARBA00022737"/>
    </source>
</evidence>
<dbReference type="Gene3D" id="2.120.10.80">
    <property type="entry name" value="Kelch-type beta propeller"/>
    <property type="match status" value="1"/>
</dbReference>
<comment type="caution">
    <text evidence="3">The sequence shown here is derived from an EMBL/GenBank/DDBJ whole genome shotgun (WGS) entry which is preliminary data.</text>
</comment>
<organism evidence="3 4">
    <name type="scientific">Thelohanellus kitauei</name>
    <name type="common">Myxosporean</name>
    <dbReference type="NCBI Taxonomy" id="669202"/>
    <lineage>
        <taxon>Eukaryota</taxon>
        <taxon>Metazoa</taxon>
        <taxon>Cnidaria</taxon>
        <taxon>Myxozoa</taxon>
        <taxon>Myxosporea</taxon>
        <taxon>Bivalvulida</taxon>
        <taxon>Platysporina</taxon>
        <taxon>Myxobolidae</taxon>
        <taxon>Thelohanellus</taxon>
    </lineage>
</organism>
<dbReference type="PANTHER" id="PTHR46428:SF1">
    <property type="entry name" value="KELCH DOMAIN-CONTAINING PROTEIN 10"/>
    <property type="match status" value="1"/>
</dbReference>
<dbReference type="SUPFAM" id="SSF117281">
    <property type="entry name" value="Kelch motif"/>
    <property type="match status" value="1"/>
</dbReference>
<gene>
    <name evidence="3" type="ORF">RF11_11580</name>
</gene>
<keyword evidence="4" id="KW-1185">Reference proteome</keyword>
<reference evidence="3 4" key="1">
    <citation type="journal article" date="2014" name="Genome Biol. Evol.">
        <title>The genome of the myxosporean Thelohanellus kitauei shows adaptations to nutrient acquisition within its fish host.</title>
        <authorList>
            <person name="Yang Y."/>
            <person name="Xiong J."/>
            <person name="Zhou Z."/>
            <person name="Huo F."/>
            <person name="Miao W."/>
            <person name="Ran C."/>
            <person name="Liu Y."/>
            <person name="Zhang J."/>
            <person name="Feng J."/>
            <person name="Wang M."/>
            <person name="Wang M."/>
            <person name="Wang L."/>
            <person name="Yao B."/>
        </authorList>
    </citation>
    <scope>NUCLEOTIDE SEQUENCE [LARGE SCALE GENOMIC DNA]</scope>
    <source>
        <strain evidence="3">Wuqing</strain>
    </source>
</reference>
<dbReference type="AlphaFoldDB" id="A0A0C2N2T8"/>
<dbReference type="GO" id="GO:0032874">
    <property type="term" value="P:positive regulation of stress-activated MAPK cascade"/>
    <property type="evidence" value="ECO:0007669"/>
    <property type="project" value="TreeGrafter"/>
</dbReference>
<keyword evidence="2" id="KW-0677">Repeat</keyword>
<dbReference type="EMBL" id="JWZT01000577">
    <property type="protein sequence ID" value="KII73981.1"/>
    <property type="molecule type" value="Genomic_DNA"/>
</dbReference>
<dbReference type="InterPro" id="IPR052125">
    <property type="entry name" value="KLHDC10"/>
</dbReference>
<evidence type="ECO:0000256" key="1">
    <source>
        <dbReference type="ARBA" id="ARBA00022441"/>
    </source>
</evidence>
<protein>
    <recommendedName>
        <fullName evidence="5">Kelch domain-containing protein 10</fullName>
    </recommendedName>
</protein>
<sequence>MACAVRNLVYIFGADVVHDLFRLINSLFSFNVTNGTWETVYSNSGDRGENNPQPIYFPFIFSHHESLYVMGNGESVDQLGVIYKFCLKTLTWSLVQQIGEKPIFVHAFNGTVYKNKLYIFDGNPDATNRFREVNIFDISTNKWSRRLTSSNCQDYPLKWMCESYAFSSSCAYMSCGLNVDISAHFTDTWRIDLDTLEWVKIDDVCKHFI</sequence>
<evidence type="ECO:0000313" key="3">
    <source>
        <dbReference type="EMBL" id="KII73981.1"/>
    </source>
</evidence>
<accession>A0A0C2N2T8</accession>
<dbReference type="PANTHER" id="PTHR46428">
    <property type="entry name" value="KELCH DOMAIN-CONTAINING PROTEIN 10"/>
    <property type="match status" value="1"/>
</dbReference>